<keyword evidence="8 14" id="KW-1133">Transmembrane helix</keyword>
<dbReference type="GO" id="GO:0045259">
    <property type="term" value="C:proton-transporting ATP synthase complex"/>
    <property type="evidence" value="ECO:0007669"/>
    <property type="project" value="UniProtKB-KW"/>
</dbReference>
<evidence type="ECO:0000313" key="16">
    <source>
        <dbReference type="EMBL" id="TMQ67109.1"/>
    </source>
</evidence>
<dbReference type="HAMAP" id="MF_01396">
    <property type="entry name" value="ATP_synth_c_bact"/>
    <property type="match status" value="1"/>
</dbReference>
<organism evidence="16 17">
    <name type="scientific">Eiseniibacteriota bacterium</name>
    <dbReference type="NCBI Taxonomy" id="2212470"/>
    <lineage>
        <taxon>Bacteria</taxon>
        <taxon>Candidatus Eiseniibacteriota</taxon>
    </lineage>
</organism>
<dbReference type="InterPro" id="IPR035921">
    <property type="entry name" value="F/V-ATP_Csub_sf"/>
</dbReference>
<dbReference type="FunFam" id="1.20.20.10:FF:000002">
    <property type="entry name" value="ATP synthase subunit c"/>
    <property type="match status" value="1"/>
</dbReference>
<comment type="subcellular location">
    <subcellularLocation>
        <location evidence="1 14">Cell membrane</location>
        <topology evidence="1 14">Multi-pass membrane protein</topology>
    </subcellularLocation>
</comment>
<keyword evidence="10 14" id="KW-0446">Lipid-binding</keyword>
<feature type="transmembrane region" description="Helical" evidence="14">
    <location>
        <begin position="49"/>
        <end position="72"/>
    </location>
</feature>
<keyword evidence="4 14" id="KW-1003">Cell membrane</keyword>
<evidence type="ECO:0000256" key="13">
    <source>
        <dbReference type="ARBA" id="ARBA00025198"/>
    </source>
</evidence>
<comment type="function">
    <text evidence="14">Key component of the F(0) channel; it plays a direct role in translocation across the membrane. A homomeric c-ring of between 10-14 subunits forms the central stalk rotor element with the F(1) delta and epsilon subunits.</text>
</comment>
<name>A0A538TU10_UNCEI</name>
<dbReference type="EMBL" id="VBOZ01000004">
    <property type="protein sequence ID" value="TMQ67109.1"/>
    <property type="molecule type" value="Genomic_DNA"/>
</dbReference>
<reference evidence="16 17" key="1">
    <citation type="journal article" date="2019" name="Nat. Microbiol.">
        <title>Mediterranean grassland soil C-N compound turnover is dependent on rainfall and depth, and is mediated by genomically divergent microorganisms.</title>
        <authorList>
            <person name="Diamond S."/>
            <person name="Andeer P.F."/>
            <person name="Li Z."/>
            <person name="Crits-Christoph A."/>
            <person name="Burstein D."/>
            <person name="Anantharaman K."/>
            <person name="Lane K.R."/>
            <person name="Thomas B.C."/>
            <person name="Pan C."/>
            <person name="Northen T.R."/>
            <person name="Banfield J.F."/>
        </authorList>
    </citation>
    <scope>NUCLEOTIDE SEQUENCE [LARGE SCALE GENOMIC DNA]</scope>
    <source>
        <strain evidence="16">WS_9</strain>
    </source>
</reference>
<dbReference type="Gene3D" id="1.20.20.10">
    <property type="entry name" value="F1F0 ATP synthase subunit C"/>
    <property type="match status" value="1"/>
</dbReference>
<keyword evidence="5 14" id="KW-0138">CF(0)</keyword>
<accession>A0A538TU10</accession>
<keyword evidence="7 14" id="KW-0375">Hydrogen ion transport</keyword>
<evidence type="ECO:0000259" key="15">
    <source>
        <dbReference type="Pfam" id="PF00137"/>
    </source>
</evidence>
<evidence type="ECO:0000256" key="1">
    <source>
        <dbReference type="ARBA" id="ARBA00004651"/>
    </source>
</evidence>
<evidence type="ECO:0000256" key="8">
    <source>
        <dbReference type="ARBA" id="ARBA00022989"/>
    </source>
</evidence>
<dbReference type="GO" id="GO:0008289">
    <property type="term" value="F:lipid binding"/>
    <property type="evidence" value="ECO:0007669"/>
    <property type="project" value="UniProtKB-KW"/>
</dbReference>
<evidence type="ECO:0000256" key="4">
    <source>
        <dbReference type="ARBA" id="ARBA00022475"/>
    </source>
</evidence>
<dbReference type="AlphaFoldDB" id="A0A538TU10"/>
<evidence type="ECO:0000256" key="3">
    <source>
        <dbReference type="ARBA" id="ARBA00022448"/>
    </source>
</evidence>
<dbReference type="InterPro" id="IPR038662">
    <property type="entry name" value="ATP_synth_F0_csu_sf"/>
</dbReference>
<comment type="function">
    <text evidence="13 14">F(1)F(0) ATP synthase produces ATP from ADP in the presence of a proton or sodium gradient. F-type ATPases consist of two structural domains, F(1) containing the extramembraneous catalytic core and F(0) containing the membrane proton channel, linked together by a central stalk and a peripheral stalk. During catalysis, ATP synthesis in the catalytic domain of F(1) is coupled via a rotary mechanism of the central stalk subunits to proton translocation.</text>
</comment>
<dbReference type="PROSITE" id="PS00605">
    <property type="entry name" value="ATPASE_C"/>
    <property type="match status" value="1"/>
</dbReference>
<dbReference type="InterPro" id="IPR005953">
    <property type="entry name" value="ATP_synth_csu_bac/chlpt"/>
</dbReference>
<evidence type="ECO:0000256" key="10">
    <source>
        <dbReference type="ARBA" id="ARBA00023121"/>
    </source>
</evidence>
<comment type="similarity">
    <text evidence="2 14">Belongs to the ATPase C chain family.</text>
</comment>
<evidence type="ECO:0000256" key="11">
    <source>
        <dbReference type="ARBA" id="ARBA00023136"/>
    </source>
</evidence>
<evidence type="ECO:0000256" key="12">
    <source>
        <dbReference type="ARBA" id="ARBA00023310"/>
    </source>
</evidence>
<evidence type="ECO:0000256" key="7">
    <source>
        <dbReference type="ARBA" id="ARBA00022781"/>
    </source>
</evidence>
<feature type="domain" description="V-ATPase proteolipid subunit C-like" evidence="15">
    <location>
        <begin position="10"/>
        <end position="72"/>
    </location>
</feature>
<evidence type="ECO:0000256" key="9">
    <source>
        <dbReference type="ARBA" id="ARBA00023065"/>
    </source>
</evidence>
<dbReference type="Pfam" id="PF00137">
    <property type="entry name" value="ATP-synt_C"/>
    <property type="match status" value="1"/>
</dbReference>
<protein>
    <recommendedName>
        <fullName evidence="14">ATP synthase subunit c</fullName>
    </recommendedName>
    <alternativeName>
        <fullName evidence="14">ATP synthase F(0) sector subunit c</fullName>
    </alternativeName>
    <alternativeName>
        <fullName evidence="14">F-type ATPase subunit c</fullName>
        <shortName evidence="14">F-ATPase subunit c</shortName>
    </alternativeName>
    <alternativeName>
        <fullName evidence="14">Lipid-binding protein</fullName>
    </alternativeName>
</protein>
<keyword evidence="6 14" id="KW-0812">Transmembrane</keyword>
<feature type="site" description="Reversibly protonated during proton transport" evidence="14">
    <location>
        <position position="59"/>
    </location>
</feature>
<dbReference type="InterPro" id="IPR002379">
    <property type="entry name" value="ATPase_proteolipid_c-like_dom"/>
</dbReference>
<evidence type="ECO:0000313" key="17">
    <source>
        <dbReference type="Proteomes" id="UP000317691"/>
    </source>
</evidence>
<evidence type="ECO:0000256" key="6">
    <source>
        <dbReference type="ARBA" id="ARBA00022692"/>
    </source>
</evidence>
<comment type="caution">
    <text evidence="16">The sequence shown here is derived from an EMBL/GenBank/DDBJ whole genome shotgun (WGS) entry which is preliminary data.</text>
</comment>
<dbReference type="PRINTS" id="PR00124">
    <property type="entry name" value="ATPASEC"/>
</dbReference>
<keyword evidence="12 14" id="KW-0066">ATP synthesis</keyword>
<keyword evidence="11 14" id="KW-0472">Membrane</keyword>
<dbReference type="GO" id="GO:0005886">
    <property type="term" value="C:plasma membrane"/>
    <property type="evidence" value="ECO:0007669"/>
    <property type="project" value="UniProtKB-SubCell"/>
</dbReference>
<proteinExistence type="inferred from homology"/>
<dbReference type="GO" id="GO:0033177">
    <property type="term" value="C:proton-transporting two-sector ATPase complex, proton-transporting domain"/>
    <property type="evidence" value="ECO:0007669"/>
    <property type="project" value="InterPro"/>
</dbReference>
<dbReference type="CDD" id="cd18121">
    <property type="entry name" value="ATP-synt_Fo_c"/>
    <property type="match status" value="1"/>
</dbReference>
<evidence type="ECO:0000256" key="5">
    <source>
        <dbReference type="ARBA" id="ARBA00022547"/>
    </source>
</evidence>
<gene>
    <name evidence="14 16" type="primary">atpE</name>
    <name evidence="16" type="ORF">E6K79_00855</name>
</gene>
<dbReference type="GO" id="GO:0046933">
    <property type="term" value="F:proton-transporting ATP synthase activity, rotational mechanism"/>
    <property type="evidence" value="ECO:0007669"/>
    <property type="project" value="UniProtKB-UniRule"/>
</dbReference>
<dbReference type="InterPro" id="IPR020537">
    <property type="entry name" value="ATP_synth_F0_csu_DDCD_BS"/>
</dbReference>
<dbReference type="NCBIfam" id="TIGR01260">
    <property type="entry name" value="ATP_synt_c"/>
    <property type="match status" value="1"/>
</dbReference>
<evidence type="ECO:0000256" key="2">
    <source>
        <dbReference type="ARBA" id="ARBA00006704"/>
    </source>
</evidence>
<keyword evidence="9 14" id="KW-0406">Ion transport</keyword>
<keyword evidence="3 14" id="KW-0813">Transport</keyword>
<dbReference type="SUPFAM" id="SSF81333">
    <property type="entry name" value="F1F0 ATP synthase subunit C"/>
    <property type="match status" value="1"/>
</dbReference>
<dbReference type="InterPro" id="IPR000454">
    <property type="entry name" value="ATP_synth_F0_csu"/>
</dbReference>
<dbReference type="Proteomes" id="UP000317691">
    <property type="component" value="Unassembled WGS sequence"/>
</dbReference>
<evidence type="ECO:0000256" key="14">
    <source>
        <dbReference type="HAMAP-Rule" id="MF_01396"/>
    </source>
</evidence>
<sequence length="77" mass="7805">MNFAATLGFGLPLGIGLAAIGSGIGIGLTGKGALEAMGRQPEILPKLQVAMIIGFGFAEALTIYAFVTMFIFSGKVG</sequence>
<feature type="transmembrane region" description="Helical" evidence="14">
    <location>
        <begin position="6"/>
        <end position="28"/>
    </location>
</feature>